<reference evidence="1" key="1">
    <citation type="submission" date="2019-04" db="EMBL/GenBank/DDBJ databases">
        <title>Microbes associate with the intestines of laboratory mice.</title>
        <authorList>
            <person name="Navarre W."/>
            <person name="Wong E."/>
            <person name="Huang K."/>
            <person name="Tropini C."/>
            <person name="Ng K."/>
            <person name="Yu B."/>
        </authorList>
    </citation>
    <scope>NUCLEOTIDE SEQUENCE</scope>
    <source>
        <strain evidence="1">NM04_E33</strain>
    </source>
</reference>
<gene>
    <name evidence="1" type="ORF">E5331_04495</name>
</gene>
<sequence length="385" mass="43114">MDQTERIIYLLTRRLSSPLTEDEIKELEAWMSENPEVREALSQRLSDPSLLGEYWRKRSLVDTGRPLADMQERLGLSSRNRRFGYAVLGATVSAAAIIALIWLPLSRDKDMVPVSVVKQQSLSVISLDSIRPGETLAYLDNGEDKIPVESSSRGLPVAALKKQGNIKNGPIVLEVPRGGEFIVVLEDSTKVWLNSASTLTYPENFSSGARRVEVSGEAYFSVTKQPDGSPFYVTTAGQEVCVYGTEFNIRSYPEEKSVFTSLCSGAVGLRRLDGAGGELKLSPGNQAVFDKESMRAEVRNVDIEIVTGWRNGRFVFHEQTLRQIMYDLGRWYDFDFEFAEQELEEMVFMGSIPRYSDFSTAMMILEKIGGISFTVNDGKILVKRK</sequence>
<proteinExistence type="predicted"/>
<dbReference type="Proteomes" id="UP000306319">
    <property type="component" value="Unassembled WGS sequence"/>
</dbReference>
<comment type="caution">
    <text evidence="1">The sequence shown here is derived from an EMBL/GenBank/DDBJ whole genome shotgun (WGS) entry which is preliminary data.</text>
</comment>
<organism evidence="1 2">
    <name type="scientific">Lepagella muris</name>
    <dbReference type="NCBI Taxonomy" id="3032870"/>
    <lineage>
        <taxon>Bacteria</taxon>
        <taxon>Pseudomonadati</taxon>
        <taxon>Bacteroidota</taxon>
        <taxon>Bacteroidia</taxon>
        <taxon>Bacteroidales</taxon>
        <taxon>Muribaculaceae</taxon>
        <taxon>Lepagella</taxon>
    </lineage>
</organism>
<evidence type="ECO:0000313" key="1">
    <source>
        <dbReference type="EMBL" id="TGY80049.1"/>
    </source>
</evidence>
<dbReference type="EMBL" id="SRYB01000004">
    <property type="protein sequence ID" value="TGY80049.1"/>
    <property type="molecule type" value="Genomic_DNA"/>
</dbReference>
<keyword evidence="2" id="KW-1185">Reference proteome</keyword>
<protein>
    <submittedName>
        <fullName evidence="1">FecR family protein</fullName>
    </submittedName>
</protein>
<evidence type="ECO:0000313" key="2">
    <source>
        <dbReference type="Proteomes" id="UP000306319"/>
    </source>
</evidence>
<name>A0AC61RLI1_9BACT</name>
<accession>A0AC61RLI1</accession>